<dbReference type="Proteomes" id="UP000800097">
    <property type="component" value="Unassembled WGS sequence"/>
</dbReference>
<feature type="signal peptide" evidence="1">
    <location>
        <begin position="1"/>
        <end position="17"/>
    </location>
</feature>
<gene>
    <name evidence="2" type="ORF">EI97DRAFT_260195</name>
</gene>
<evidence type="ECO:0000313" key="3">
    <source>
        <dbReference type="Proteomes" id="UP000800097"/>
    </source>
</evidence>
<protein>
    <submittedName>
        <fullName evidence="2">Uncharacterized protein</fullName>
    </submittedName>
</protein>
<reference evidence="2" key="1">
    <citation type="journal article" date="2020" name="Stud. Mycol.">
        <title>101 Dothideomycetes genomes: a test case for predicting lifestyles and emergence of pathogens.</title>
        <authorList>
            <person name="Haridas S."/>
            <person name="Albert R."/>
            <person name="Binder M."/>
            <person name="Bloem J."/>
            <person name="Labutti K."/>
            <person name="Salamov A."/>
            <person name="Andreopoulos B."/>
            <person name="Baker S."/>
            <person name="Barry K."/>
            <person name="Bills G."/>
            <person name="Bluhm B."/>
            <person name="Cannon C."/>
            <person name="Castanera R."/>
            <person name="Culley D."/>
            <person name="Daum C."/>
            <person name="Ezra D."/>
            <person name="Gonzalez J."/>
            <person name="Henrissat B."/>
            <person name="Kuo A."/>
            <person name="Liang C."/>
            <person name="Lipzen A."/>
            <person name="Lutzoni F."/>
            <person name="Magnuson J."/>
            <person name="Mondo S."/>
            <person name="Nolan M."/>
            <person name="Ohm R."/>
            <person name="Pangilinan J."/>
            <person name="Park H.-J."/>
            <person name="Ramirez L."/>
            <person name="Alfaro M."/>
            <person name="Sun H."/>
            <person name="Tritt A."/>
            <person name="Yoshinaga Y."/>
            <person name="Zwiers L.-H."/>
            <person name="Turgeon B."/>
            <person name="Goodwin S."/>
            <person name="Spatafora J."/>
            <person name="Crous P."/>
            <person name="Grigoriev I."/>
        </authorList>
    </citation>
    <scope>NUCLEOTIDE SEQUENCE</scope>
    <source>
        <strain evidence="2">CBS 379.55</strain>
    </source>
</reference>
<keyword evidence="1" id="KW-0732">Signal</keyword>
<dbReference type="EMBL" id="ML986534">
    <property type="protein sequence ID" value="KAF2271715.1"/>
    <property type="molecule type" value="Genomic_DNA"/>
</dbReference>
<accession>A0A6A6J5K7</accession>
<keyword evidence="3" id="KW-1185">Reference proteome</keyword>
<dbReference type="RefSeq" id="XP_033649254.1">
    <property type="nucleotide sequence ID" value="XM_033794214.1"/>
</dbReference>
<feature type="chain" id="PRO_5025637103" evidence="1">
    <location>
        <begin position="18"/>
        <end position="295"/>
    </location>
</feature>
<dbReference type="OrthoDB" id="10473307at2759"/>
<proteinExistence type="predicted"/>
<evidence type="ECO:0000256" key="1">
    <source>
        <dbReference type="SAM" id="SignalP"/>
    </source>
</evidence>
<evidence type="ECO:0000313" key="2">
    <source>
        <dbReference type="EMBL" id="KAF2271715.1"/>
    </source>
</evidence>
<organism evidence="2 3">
    <name type="scientific">Westerdykella ornata</name>
    <dbReference type="NCBI Taxonomy" id="318751"/>
    <lineage>
        <taxon>Eukaryota</taxon>
        <taxon>Fungi</taxon>
        <taxon>Dikarya</taxon>
        <taxon>Ascomycota</taxon>
        <taxon>Pezizomycotina</taxon>
        <taxon>Dothideomycetes</taxon>
        <taxon>Pleosporomycetidae</taxon>
        <taxon>Pleosporales</taxon>
        <taxon>Sporormiaceae</taxon>
        <taxon>Westerdykella</taxon>
    </lineage>
</organism>
<dbReference type="AlphaFoldDB" id="A0A6A6J5K7"/>
<name>A0A6A6J5K7_WESOR</name>
<dbReference type="GeneID" id="54547389"/>
<sequence length="295" mass="32459">MARYISALTLLAIGAHAVDVENYGSRNCGAQQIGGCYNLAPSTCCQFRDSYRTLEGLELRVGTGSVKFRNLQQCDIGSWFRPANGRACGSAMATAIGPLSSICLSGTGTQQRRDGAMWYHLATDLFNCPKPGLREAQGNPEYKVALDQYQRGLNLVYGTDVKFPAGWGAISKRSVAGRTTYEVSHEDLEKRAPACNNIQYADTYFWVGDESVYVLKGSKEVHDALAHYGGLEEPKPSYEEYIKSLGAKFYKNYRDYENLGPNTENQCRVNKRDFPVVEAEPAPPGASGTPMVFVD</sequence>